<sequence length="403" mass="43914">MATLAIDINDASLVVAHEGEVLAREPGYALVEDGRIVTGTEALRQARVKPSQVSSRYWTNLSVGSNTAGVEGIDSASELAHAQLKTLWTQIADKSDDVVLIVPNHYTREQLGVLLGLTQEIGIRVSGMLSSAAAVSARPYPGRQLVHLDVGLHRVSVTPLEQSDSVMALQEIGLEDTGLTSVMDLWAQRFSELFVLATRFDPLHRADTEQLIYDYLPGWLQSIQEKDVCEFELEHYQDIHRIEVRREQLLAAASGFYRALVQLVAQVRQGGASLVVQVSHHLGLLPGLMTELQRLDDALVLSLGPDAPVMGALAMPAVESKNGQVKLLKRVPWREQAQVAVDKNVFQNSKKTPDAGSSHVVYKGIAYPVGAEGLSIGRTKDKERRSIVLEGGHSGVSSSHCEL</sequence>
<accession>A0A382E4J9</accession>
<dbReference type="PROSITE" id="PS50006">
    <property type="entry name" value="FHA_DOMAIN"/>
    <property type="match status" value="1"/>
</dbReference>
<dbReference type="AlphaFoldDB" id="A0A382E4J9"/>
<dbReference type="Gene3D" id="3.90.640.10">
    <property type="entry name" value="Actin, Chain A, domain 4"/>
    <property type="match status" value="1"/>
</dbReference>
<dbReference type="EMBL" id="UINC01042531">
    <property type="protein sequence ID" value="SVB45292.1"/>
    <property type="molecule type" value="Genomic_DNA"/>
</dbReference>
<proteinExistence type="predicted"/>
<evidence type="ECO:0000259" key="1">
    <source>
        <dbReference type="PROSITE" id="PS50006"/>
    </source>
</evidence>
<name>A0A382E4J9_9ZZZZ</name>
<organism evidence="2">
    <name type="scientific">marine metagenome</name>
    <dbReference type="NCBI Taxonomy" id="408172"/>
    <lineage>
        <taxon>unclassified sequences</taxon>
        <taxon>metagenomes</taxon>
        <taxon>ecological metagenomes</taxon>
    </lineage>
</organism>
<dbReference type="Gene3D" id="3.30.420.40">
    <property type="match status" value="2"/>
</dbReference>
<gene>
    <name evidence="2" type="ORF">METZ01_LOCUS198146</name>
</gene>
<feature type="domain" description="FHA" evidence="1">
    <location>
        <begin position="374"/>
        <end position="403"/>
    </location>
</feature>
<dbReference type="InterPro" id="IPR000253">
    <property type="entry name" value="FHA_dom"/>
</dbReference>
<evidence type="ECO:0000313" key="2">
    <source>
        <dbReference type="EMBL" id="SVB45292.1"/>
    </source>
</evidence>
<reference evidence="2" key="1">
    <citation type="submission" date="2018-05" db="EMBL/GenBank/DDBJ databases">
        <authorList>
            <person name="Lanie J.A."/>
            <person name="Ng W.-L."/>
            <person name="Kazmierczak K.M."/>
            <person name="Andrzejewski T.M."/>
            <person name="Davidsen T.M."/>
            <person name="Wayne K.J."/>
            <person name="Tettelin H."/>
            <person name="Glass J.I."/>
            <person name="Rusch D."/>
            <person name="Podicherti R."/>
            <person name="Tsui H.-C.T."/>
            <person name="Winkler M.E."/>
        </authorList>
    </citation>
    <scope>NUCLEOTIDE SEQUENCE</scope>
</reference>
<protein>
    <recommendedName>
        <fullName evidence="1">FHA domain-containing protein</fullName>
    </recommendedName>
</protein>
<feature type="non-terminal residue" evidence="2">
    <location>
        <position position="403"/>
    </location>
</feature>